<sequence length="210" mass="23082">MALSSTSTTSAEIQGARLLREIAVDEGSLESFLKEVRATCAPQRGKTGIGELDRMWEAHGGRLAITGRGMALLYRLVNYLVGERGGTVVVIDVDGRFSASHLTCELRHVHVFRTTPRGLKGTLEGVERYMLWGEHESKGREWLGTVVNGGVGGDIMLGWRGWLRVEREETVGFAPGMSAEEALGESEARQEFVNSRGWRAVSDLGEFSWS</sequence>
<dbReference type="STRING" id="857342.A0A2T3B4C7"/>
<dbReference type="RefSeq" id="XP_024721751.1">
    <property type="nucleotide sequence ID" value="XM_024864904.1"/>
</dbReference>
<gene>
    <name evidence="1" type="ORF">M430DRAFT_234472</name>
</gene>
<keyword evidence="2" id="KW-1185">Reference proteome</keyword>
<accession>A0A2T3B4C7</accession>
<reference evidence="1 2" key="1">
    <citation type="journal article" date="2018" name="New Phytol.">
        <title>Comparative genomics and transcriptomics depict ericoid mycorrhizal fungi as versatile saprotrophs and plant mutualists.</title>
        <authorList>
            <person name="Martino E."/>
            <person name="Morin E."/>
            <person name="Grelet G.A."/>
            <person name="Kuo A."/>
            <person name="Kohler A."/>
            <person name="Daghino S."/>
            <person name="Barry K.W."/>
            <person name="Cichocki N."/>
            <person name="Clum A."/>
            <person name="Dockter R.B."/>
            <person name="Hainaut M."/>
            <person name="Kuo R.C."/>
            <person name="LaButti K."/>
            <person name="Lindahl B.D."/>
            <person name="Lindquist E.A."/>
            <person name="Lipzen A."/>
            <person name="Khouja H.R."/>
            <person name="Magnuson J."/>
            <person name="Murat C."/>
            <person name="Ohm R.A."/>
            <person name="Singer S.W."/>
            <person name="Spatafora J.W."/>
            <person name="Wang M."/>
            <person name="Veneault-Fourrey C."/>
            <person name="Henrissat B."/>
            <person name="Grigoriev I.V."/>
            <person name="Martin F.M."/>
            <person name="Perotto S."/>
        </authorList>
    </citation>
    <scope>NUCLEOTIDE SEQUENCE [LARGE SCALE GENOMIC DNA]</scope>
    <source>
        <strain evidence="1 2">ATCC 22711</strain>
    </source>
</reference>
<dbReference type="GeneID" id="36572985"/>
<dbReference type="AlphaFoldDB" id="A0A2T3B4C7"/>
<dbReference type="OrthoDB" id="3596146at2759"/>
<dbReference type="EMBL" id="KZ679010">
    <property type="protein sequence ID" value="PSS20481.1"/>
    <property type="molecule type" value="Genomic_DNA"/>
</dbReference>
<dbReference type="InParanoid" id="A0A2T3B4C7"/>
<evidence type="ECO:0000313" key="2">
    <source>
        <dbReference type="Proteomes" id="UP000241818"/>
    </source>
</evidence>
<evidence type="ECO:0000313" key="1">
    <source>
        <dbReference type="EMBL" id="PSS20481.1"/>
    </source>
</evidence>
<name>A0A2T3B4C7_AMORE</name>
<dbReference type="Proteomes" id="UP000241818">
    <property type="component" value="Unassembled WGS sequence"/>
</dbReference>
<organism evidence="1 2">
    <name type="scientific">Amorphotheca resinae ATCC 22711</name>
    <dbReference type="NCBI Taxonomy" id="857342"/>
    <lineage>
        <taxon>Eukaryota</taxon>
        <taxon>Fungi</taxon>
        <taxon>Dikarya</taxon>
        <taxon>Ascomycota</taxon>
        <taxon>Pezizomycotina</taxon>
        <taxon>Leotiomycetes</taxon>
        <taxon>Helotiales</taxon>
        <taxon>Amorphothecaceae</taxon>
        <taxon>Amorphotheca</taxon>
    </lineage>
</organism>
<proteinExistence type="predicted"/>
<protein>
    <submittedName>
        <fullName evidence="1">Uncharacterized protein</fullName>
    </submittedName>
</protein>